<reference evidence="1 2" key="1">
    <citation type="submission" date="2022-12" db="EMBL/GenBank/DDBJ databases">
        <title>Two new species, Stenotrophomonas aracearum and Stenotrophomonas oahuensis, isolated from Anthurium (Araceae family) in Hawaii.</title>
        <authorList>
            <person name="Chunag S.C."/>
            <person name="Dobhal S."/>
            <person name="Alvarez A."/>
            <person name="Arif M."/>
        </authorList>
    </citation>
    <scope>NUCLEOTIDE SEQUENCE [LARGE SCALE GENOMIC DNA]</scope>
    <source>
        <strain evidence="1 2">A5586</strain>
    </source>
</reference>
<protein>
    <recommendedName>
        <fullName evidence="3">FAD assembly factor SdhE</fullName>
    </recommendedName>
</protein>
<sequence>MSELVDMDFLIEEEQLFALRRLARRWNVHPDEIIIEFMEHFIEIAEAAEARRTRH</sequence>
<evidence type="ECO:0000313" key="1">
    <source>
        <dbReference type="EMBL" id="WNH53873.1"/>
    </source>
</evidence>
<organism evidence="1 2">
    <name type="scientific">Stenotrophomonas oahuensis</name>
    <dbReference type="NCBI Taxonomy" id="3003271"/>
    <lineage>
        <taxon>Bacteria</taxon>
        <taxon>Pseudomonadati</taxon>
        <taxon>Pseudomonadota</taxon>
        <taxon>Gammaproteobacteria</taxon>
        <taxon>Lysobacterales</taxon>
        <taxon>Lysobacteraceae</taxon>
        <taxon>Stenotrophomonas</taxon>
    </lineage>
</organism>
<evidence type="ECO:0000313" key="2">
    <source>
        <dbReference type="Proteomes" id="UP001302072"/>
    </source>
</evidence>
<dbReference type="EMBL" id="CP115541">
    <property type="protein sequence ID" value="WNH53873.1"/>
    <property type="molecule type" value="Genomic_DNA"/>
</dbReference>
<dbReference type="Proteomes" id="UP001302072">
    <property type="component" value="Chromosome"/>
</dbReference>
<accession>A0ABY9YUM3</accession>
<proteinExistence type="predicted"/>
<evidence type="ECO:0008006" key="3">
    <source>
        <dbReference type="Google" id="ProtNLM"/>
    </source>
</evidence>
<gene>
    <name evidence="1" type="ORF">PDM29_06220</name>
</gene>
<keyword evidence="2" id="KW-1185">Reference proteome</keyword>
<dbReference type="RefSeq" id="WP_311193003.1">
    <property type="nucleotide sequence ID" value="NZ_CP115541.1"/>
</dbReference>
<name>A0ABY9YUM3_9GAMM</name>